<keyword evidence="2" id="KW-1185">Reference proteome</keyword>
<accession>A0A0B0NZH2</accession>
<protein>
    <submittedName>
        <fullName evidence="1">Uncharacterized protein</fullName>
    </submittedName>
</protein>
<proteinExistence type="predicted"/>
<name>A0A0B0NZH2_GOSAR</name>
<dbReference type="AlphaFoldDB" id="A0A0B0NZH2"/>
<sequence>MSQTCLTLAYITRPMHVLDMSYTSSRLSADAMSQTWSYTGSHNNSADAFDWVRNSLDLLDEGHTEESEELGEGVMPMPCPRHGLTVTIKIEADAMSQTWSYAGSHISVPMSYPRHSLTLTHLYVPMPCPRHGLTLTHLVADACPRHVLYWLTL</sequence>
<gene>
    <name evidence="1" type="ORF">F383_02829</name>
</gene>
<organism evidence="1 2">
    <name type="scientific">Gossypium arboreum</name>
    <name type="common">Tree cotton</name>
    <name type="synonym">Gossypium nanking</name>
    <dbReference type="NCBI Taxonomy" id="29729"/>
    <lineage>
        <taxon>Eukaryota</taxon>
        <taxon>Viridiplantae</taxon>
        <taxon>Streptophyta</taxon>
        <taxon>Embryophyta</taxon>
        <taxon>Tracheophyta</taxon>
        <taxon>Spermatophyta</taxon>
        <taxon>Magnoliopsida</taxon>
        <taxon>eudicotyledons</taxon>
        <taxon>Gunneridae</taxon>
        <taxon>Pentapetalae</taxon>
        <taxon>rosids</taxon>
        <taxon>malvids</taxon>
        <taxon>Malvales</taxon>
        <taxon>Malvaceae</taxon>
        <taxon>Malvoideae</taxon>
        <taxon>Gossypium</taxon>
    </lineage>
</organism>
<evidence type="ECO:0000313" key="1">
    <source>
        <dbReference type="EMBL" id="KHG19868.1"/>
    </source>
</evidence>
<dbReference type="Proteomes" id="UP000032142">
    <property type="component" value="Unassembled WGS sequence"/>
</dbReference>
<reference evidence="2" key="1">
    <citation type="submission" date="2014-09" db="EMBL/GenBank/DDBJ databases">
        <authorList>
            <person name="Mudge J."/>
            <person name="Ramaraj T."/>
            <person name="Lindquist I.E."/>
            <person name="Bharti A.K."/>
            <person name="Sundararajan A."/>
            <person name="Cameron C.T."/>
            <person name="Woodward J.E."/>
            <person name="May G.D."/>
            <person name="Brubaker C."/>
            <person name="Broadhvest J."/>
            <person name="Wilkins T.A."/>
        </authorList>
    </citation>
    <scope>NUCLEOTIDE SEQUENCE</scope>
    <source>
        <strain evidence="2">cv. AKA8401</strain>
    </source>
</reference>
<evidence type="ECO:0000313" key="2">
    <source>
        <dbReference type="Proteomes" id="UP000032142"/>
    </source>
</evidence>
<dbReference type="EMBL" id="KN414193">
    <property type="protein sequence ID" value="KHG19868.1"/>
    <property type="molecule type" value="Genomic_DNA"/>
</dbReference>